<comment type="caution">
    <text evidence="2">The sequence shown here is derived from an EMBL/GenBank/DDBJ whole genome shotgun (WGS) entry which is preliminary data.</text>
</comment>
<proteinExistence type="predicted"/>
<sequence length="100" mass="11256">MKKFIIPGIAFLIFIAGLAALMVPFIPVGWLLIALASLLMAPYLPIVRQFIGWLTKIDNTGFVEKAGEKAANLYRWANDPKRAKKLEAILEENKQEKKTK</sequence>
<evidence type="ECO:0000313" key="3">
    <source>
        <dbReference type="Proteomes" id="UP000003919"/>
    </source>
</evidence>
<feature type="transmembrane region" description="Helical" evidence="1">
    <location>
        <begin position="29"/>
        <end position="47"/>
    </location>
</feature>
<evidence type="ECO:0000313" key="2">
    <source>
        <dbReference type="EMBL" id="EAZ79313.1"/>
    </source>
</evidence>
<keyword evidence="1" id="KW-1133">Transmembrane helix</keyword>
<name>A3I2K9_9BACT</name>
<dbReference type="Proteomes" id="UP000003919">
    <property type="component" value="Chromosome"/>
</dbReference>
<keyword evidence="3" id="KW-1185">Reference proteome</keyword>
<reference evidence="2 3" key="1">
    <citation type="journal article" date="2011" name="J. Bacteriol.">
        <title>Complete genome sequence of Algoriphagus sp. PR1, bacterial prey of a colony-forming choanoflagellate.</title>
        <authorList>
            <person name="Alegado R.A."/>
            <person name="Ferriera S."/>
            <person name="Nusbaum C."/>
            <person name="Young S.K."/>
            <person name="Zeng Q."/>
            <person name="Imamovic A."/>
            <person name="Fairclough S.R."/>
            <person name="King N."/>
        </authorList>
    </citation>
    <scope>NUCLEOTIDE SEQUENCE [LARGE SCALE GENOMIC DNA]</scope>
    <source>
        <strain evidence="2 3">PR1</strain>
    </source>
</reference>
<dbReference type="HOGENOM" id="CLU_2299747_0_0_10"/>
<dbReference type="RefSeq" id="WP_008202227.1">
    <property type="nucleotide sequence ID" value="NZ_CM001023.1"/>
</dbReference>
<dbReference type="EMBL" id="CM001023">
    <property type="protein sequence ID" value="EAZ79313.1"/>
    <property type="molecule type" value="Genomic_DNA"/>
</dbReference>
<keyword evidence="1" id="KW-0472">Membrane</keyword>
<dbReference type="AlphaFoldDB" id="A3I2K9"/>
<dbReference type="STRING" id="388413.ALPR1_16733"/>
<dbReference type="EMBL" id="AAXU02000001">
    <property type="protein sequence ID" value="EAZ79313.1"/>
    <property type="molecule type" value="Genomic_DNA"/>
</dbReference>
<evidence type="ECO:0000256" key="1">
    <source>
        <dbReference type="SAM" id="Phobius"/>
    </source>
</evidence>
<accession>A3I2K9</accession>
<protein>
    <submittedName>
        <fullName evidence="2">Uncharacterized protein</fullName>
    </submittedName>
</protein>
<keyword evidence="1" id="KW-0812">Transmembrane</keyword>
<organism evidence="2 3">
    <name type="scientific">Algoriphagus machipongonensis</name>
    <dbReference type="NCBI Taxonomy" id="388413"/>
    <lineage>
        <taxon>Bacteria</taxon>
        <taxon>Pseudomonadati</taxon>
        <taxon>Bacteroidota</taxon>
        <taxon>Cytophagia</taxon>
        <taxon>Cytophagales</taxon>
        <taxon>Cyclobacteriaceae</taxon>
        <taxon>Algoriphagus</taxon>
    </lineage>
</organism>
<gene>
    <name evidence="2" type="ORF">ALPR1_16733</name>
</gene>
<dbReference type="OrthoDB" id="826836at2"/>